<organism evidence="1 2">
    <name type="scientific">Thelephora terrestris</name>
    <dbReference type="NCBI Taxonomy" id="56493"/>
    <lineage>
        <taxon>Eukaryota</taxon>
        <taxon>Fungi</taxon>
        <taxon>Dikarya</taxon>
        <taxon>Basidiomycota</taxon>
        <taxon>Agaricomycotina</taxon>
        <taxon>Agaricomycetes</taxon>
        <taxon>Thelephorales</taxon>
        <taxon>Thelephoraceae</taxon>
        <taxon>Thelephora</taxon>
    </lineage>
</organism>
<comment type="caution">
    <text evidence="1">The sequence shown here is derived from an EMBL/GenBank/DDBJ whole genome shotgun (WGS) entry which is preliminary data.</text>
</comment>
<dbReference type="EMBL" id="WIUZ02000010">
    <property type="protein sequence ID" value="KAF9783406.1"/>
    <property type="molecule type" value="Genomic_DNA"/>
</dbReference>
<name>A0A9P6L5E2_9AGAM</name>
<evidence type="ECO:0000313" key="1">
    <source>
        <dbReference type="EMBL" id="KAF9783406.1"/>
    </source>
</evidence>
<reference evidence="1" key="1">
    <citation type="journal article" date="2020" name="Nat. Commun.">
        <title>Large-scale genome sequencing of mycorrhizal fungi provides insights into the early evolution of symbiotic traits.</title>
        <authorList>
            <person name="Miyauchi S."/>
            <person name="Kiss E."/>
            <person name="Kuo A."/>
            <person name="Drula E."/>
            <person name="Kohler A."/>
            <person name="Sanchez-Garcia M."/>
            <person name="Morin E."/>
            <person name="Andreopoulos B."/>
            <person name="Barry K.W."/>
            <person name="Bonito G."/>
            <person name="Buee M."/>
            <person name="Carver A."/>
            <person name="Chen C."/>
            <person name="Cichocki N."/>
            <person name="Clum A."/>
            <person name="Culley D."/>
            <person name="Crous P.W."/>
            <person name="Fauchery L."/>
            <person name="Girlanda M."/>
            <person name="Hayes R.D."/>
            <person name="Keri Z."/>
            <person name="LaButti K."/>
            <person name="Lipzen A."/>
            <person name="Lombard V."/>
            <person name="Magnuson J."/>
            <person name="Maillard F."/>
            <person name="Murat C."/>
            <person name="Nolan M."/>
            <person name="Ohm R.A."/>
            <person name="Pangilinan J."/>
            <person name="Pereira M.F."/>
            <person name="Perotto S."/>
            <person name="Peter M."/>
            <person name="Pfister S."/>
            <person name="Riley R."/>
            <person name="Sitrit Y."/>
            <person name="Stielow J.B."/>
            <person name="Szollosi G."/>
            <person name="Zifcakova L."/>
            <person name="Stursova M."/>
            <person name="Spatafora J.W."/>
            <person name="Tedersoo L."/>
            <person name="Vaario L.M."/>
            <person name="Yamada A."/>
            <person name="Yan M."/>
            <person name="Wang P."/>
            <person name="Xu J."/>
            <person name="Bruns T."/>
            <person name="Baldrian P."/>
            <person name="Vilgalys R."/>
            <person name="Dunand C."/>
            <person name="Henrissat B."/>
            <person name="Grigoriev I.V."/>
            <person name="Hibbett D."/>
            <person name="Nagy L.G."/>
            <person name="Martin F.M."/>
        </authorList>
    </citation>
    <scope>NUCLEOTIDE SEQUENCE</scope>
    <source>
        <strain evidence="1">UH-Tt-Lm1</strain>
    </source>
</reference>
<gene>
    <name evidence="1" type="ORF">BJ322DRAFT_1070641</name>
</gene>
<accession>A0A9P6L5E2</accession>
<reference evidence="1" key="2">
    <citation type="submission" date="2020-11" db="EMBL/GenBank/DDBJ databases">
        <authorList>
            <consortium name="DOE Joint Genome Institute"/>
            <person name="Kuo A."/>
            <person name="Miyauchi S."/>
            <person name="Kiss E."/>
            <person name="Drula E."/>
            <person name="Kohler A."/>
            <person name="Sanchez-Garcia M."/>
            <person name="Andreopoulos B."/>
            <person name="Barry K.W."/>
            <person name="Bonito G."/>
            <person name="Buee M."/>
            <person name="Carver A."/>
            <person name="Chen C."/>
            <person name="Cichocki N."/>
            <person name="Clum A."/>
            <person name="Culley D."/>
            <person name="Crous P.W."/>
            <person name="Fauchery L."/>
            <person name="Girlanda M."/>
            <person name="Hayes R."/>
            <person name="Keri Z."/>
            <person name="Labutti K."/>
            <person name="Lipzen A."/>
            <person name="Lombard V."/>
            <person name="Magnuson J."/>
            <person name="Maillard F."/>
            <person name="Morin E."/>
            <person name="Murat C."/>
            <person name="Nolan M."/>
            <person name="Ohm R."/>
            <person name="Pangilinan J."/>
            <person name="Pereira M."/>
            <person name="Perotto S."/>
            <person name="Peter M."/>
            <person name="Riley R."/>
            <person name="Sitrit Y."/>
            <person name="Stielow B."/>
            <person name="Szollosi G."/>
            <person name="Zifcakova L."/>
            <person name="Stursova M."/>
            <person name="Spatafora J.W."/>
            <person name="Tedersoo L."/>
            <person name="Vaario L.-M."/>
            <person name="Yamada A."/>
            <person name="Yan M."/>
            <person name="Wang P."/>
            <person name="Xu J."/>
            <person name="Bruns T."/>
            <person name="Baldrian P."/>
            <person name="Vilgalys R."/>
            <person name="Henrissat B."/>
            <person name="Grigoriev I.V."/>
            <person name="Hibbett D."/>
            <person name="Nagy L.G."/>
            <person name="Martin F.M."/>
        </authorList>
    </citation>
    <scope>NUCLEOTIDE SEQUENCE</scope>
    <source>
        <strain evidence="1">UH-Tt-Lm1</strain>
    </source>
</reference>
<dbReference type="AlphaFoldDB" id="A0A9P6L5E2"/>
<protein>
    <submittedName>
        <fullName evidence="1">Uncharacterized protein</fullName>
    </submittedName>
</protein>
<sequence length="467" mass="52617">MSNLFLDLTRVVPNPILASYPTYLGVAASGYQAAIANTLIVWYMLLGGCVEEETFWAIDKSDSLKPILSLLAPRVENAIPDERGLEYLDSLLEFLAAWDKRPVFLTRRVYKWCSALFEVVDRIAEDPRTWMYGNYREVGRHFRGVGPYYDGFRSGDAPDCSSGYSPVRGYFIVRLFRILAIGFRQVDPHGWPALRLDHASQSNRMFETIFSSYDDETIADAVCIWVVDGAGTPPGSLARYLARRVERDEPLSPRLRRVAIHAIGRIGQSELKVSGLETIRLLNRLKVDVEEISDNAKWTKILISAIHSPAVRVKSLSSHCFCLLGKLVELLPMFHSTTPLDVEVMRSLVEAGDWERLEAWIVVIWWGNQAIHAQWWGGCVRFFQRNLASELIEDIGWATLRLLLHQPSALPRFEGLCDKCEPENSARLQSICARARAGPLPSKCPPQSQLIHASPVVPLDFGGDDTF</sequence>
<dbReference type="Proteomes" id="UP000736335">
    <property type="component" value="Unassembled WGS sequence"/>
</dbReference>
<evidence type="ECO:0000313" key="2">
    <source>
        <dbReference type="Proteomes" id="UP000736335"/>
    </source>
</evidence>
<keyword evidence="2" id="KW-1185">Reference proteome</keyword>
<proteinExistence type="predicted"/>